<evidence type="ECO:0000313" key="3">
    <source>
        <dbReference type="Proteomes" id="UP000178599"/>
    </source>
</evidence>
<evidence type="ECO:0000313" key="2">
    <source>
        <dbReference type="EMBL" id="OGZ02290.1"/>
    </source>
</evidence>
<reference evidence="2 3" key="1">
    <citation type="journal article" date="2016" name="Nat. Commun.">
        <title>Thousands of microbial genomes shed light on interconnected biogeochemical processes in an aquifer system.</title>
        <authorList>
            <person name="Anantharaman K."/>
            <person name="Brown C.T."/>
            <person name="Hug L.A."/>
            <person name="Sharon I."/>
            <person name="Castelle C.J."/>
            <person name="Probst A.J."/>
            <person name="Thomas B.C."/>
            <person name="Singh A."/>
            <person name="Wilkins M.J."/>
            <person name="Karaoz U."/>
            <person name="Brodie E.L."/>
            <person name="Williams K.H."/>
            <person name="Hubbard S.S."/>
            <person name="Banfield J.F."/>
        </authorList>
    </citation>
    <scope>NUCLEOTIDE SEQUENCE [LARGE SCALE GENOMIC DNA]</scope>
</reference>
<dbReference type="EMBL" id="MHLE01000037">
    <property type="protein sequence ID" value="OGZ02290.1"/>
    <property type="molecule type" value="Genomic_DNA"/>
</dbReference>
<accession>A0A1G2CNF4</accession>
<keyword evidence="1" id="KW-0812">Transmembrane</keyword>
<protein>
    <submittedName>
        <fullName evidence="2">Uncharacterized protein</fullName>
    </submittedName>
</protein>
<gene>
    <name evidence="2" type="ORF">A2390_00305</name>
</gene>
<sequence>MKQDILQEIKKLKGILPDNDFTKRSRFSILSSPQKQNLFSFSQFSEMFNFSLSLALTALLVIGTIGGVKYLQKSPLPLKLAGLDSAILKAEAESFGIDVKISKLAYQEQKNTEIQKALQETANNNPVYFEKIILDKETENMTLDSLENPLINKALDELVK</sequence>
<keyword evidence="1" id="KW-1133">Transmembrane helix</keyword>
<organism evidence="2 3">
    <name type="scientific">Candidatus Liptonbacteria bacterium RIFOXYB1_FULL_36_10</name>
    <dbReference type="NCBI Taxonomy" id="1798654"/>
    <lineage>
        <taxon>Bacteria</taxon>
        <taxon>Candidatus Liptoniibacteriota</taxon>
    </lineage>
</organism>
<name>A0A1G2CNF4_9BACT</name>
<dbReference type="AlphaFoldDB" id="A0A1G2CNF4"/>
<evidence type="ECO:0000256" key="1">
    <source>
        <dbReference type="SAM" id="Phobius"/>
    </source>
</evidence>
<proteinExistence type="predicted"/>
<keyword evidence="1" id="KW-0472">Membrane</keyword>
<comment type="caution">
    <text evidence="2">The sequence shown here is derived from an EMBL/GenBank/DDBJ whole genome shotgun (WGS) entry which is preliminary data.</text>
</comment>
<dbReference type="Proteomes" id="UP000178599">
    <property type="component" value="Unassembled WGS sequence"/>
</dbReference>
<feature type="transmembrane region" description="Helical" evidence="1">
    <location>
        <begin position="47"/>
        <end position="71"/>
    </location>
</feature>